<dbReference type="AlphaFoldDB" id="A0A1I8FBR9"/>
<name>A0A1I8FBR9_9PLAT</name>
<sequence length="216" mass="24075">RYPLFPGAEMKWNKLNCIMEVNGVHRSTFSIRRLPRRRVFFRSTPKAIRDRSRIAKAKRRVSDGTLERRMTPEEAMQHPWISSERAWEARFRQPGDVTTRFSPTAGAPVVPPLRLRQSLQPAQTTSQTPQPLCGLQSLPVTTLVDIVKNRSSSSSSSKTNANGSPQRQPQRLQPQQLAQPQTAEPVNPTAASNAPVDEANVELDKDTAEDAAGDDV</sequence>
<evidence type="ECO:0000313" key="3">
    <source>
        <dbReference type="WBParaSite" id="maker-unitig_27690-snap-gene-0.1-mRNA-1"/>
    </source>
</evidence>
<organism evidence="2 3">
    <name type="scientific">Macrostomum lignano</name>
    <dbReference type="NCBI Taxonomy" id="282301"/>
    <lineage>
        <taxon>Eukaryota</taxon>
        <taxon>Metazoa</taxon>
        <taxon>Spiralia</taxon>
        <taxon>Lophotrochozoa</taxon>
        <taxon>Platyhelminthes</taxon>
        <taxon>Rhabditophora</taxon>
        <taxon>Macrostomorpha</taxon>
        <taxon>Macrostomida</taxon>
        <taxon>Macrostomidae</taxon>
        <taxon>Macrostomum</taxon>
    </lineage>
</organism>
<dbReference type="Proteomes" id="UP000095280">
    <property type="component" value="Unplaced"/>
</dbReference>
<keyword evidence="2" id="KW-1185">Reference proteome</keyword>
<accession>A0A1I8FBR9</accession>
<feature type="compositionally biased region" description="Low complexity" evidence="1">
    <location>
        <begin position="165"/>
        <end position="181"/>
    </location>
</feature>
<dbReference type="WBParaSite" id="maker-unitig_27690-snap-gene-0.1-mRNA-1">
    <property type="protein sequence ID" value="maker-unitig_27690-snap-gene-0.1-mRNA-1"/>
    <property type="gene ID" value="maker-unitig_27690-snap-gene-0.1"/>
</dbReference>
<feature type="region of interest" description="Disordered" evidence="1">
    <location>
        <begin position="149"/>
        <end position="216"/>
    </location>
</feature>
<reference evidence="3" key="1">
    <citation type="submission" date="2016-11" db="UniProtKB">
        <authorList>
            <consortium name="WormBaseParasite"/>
        </authorList>
    </citation>
    <scope>IDENTIFICATION</scope>
</reference>
<evidence type="ECO:0000313" key="2">
    <source>
        <dbReference type="Proteomes" id="UP000095280"/>
    </source>
</evidence>
<evidence type="ECO:0000256" key="1">
    <source>
        <dbReference type="SAM" id="MobiDB-lite"/>
    </source>
</evidence>
<protein>
    <submittedName>
        <fullName evidence="3">Non-specific serine/threonine protein kinase</fullName>
    </submittedName>
</protein>
<proteinExistence type="predicted"/>